<evidence type="ECO:0000256" key="8">
    <source>
        <dbReference type="ARBA" id="ARBA00029745"/>
    </source>
</evidence>
<dbReference type="OrthoDB" id="9803224at2"/>
<dbReference type="InterPro" id="IPR036563">
    <property type="entry name" value="MoaE_sf"/>
</dbReference>
<dbReference type="SUPFAM" id="SSF54690">
    <property type="entry name" value="Molybdopterin synthase subunit MoaE"/>
    <property type="match status" value="1"/>
</dbReference>
<sequence length="147" mass="16144">MRILVQTEPFDATALMQGFGAGAGAVVTFTGLVRDDDGLVALEIEHYPGMTEASLTRHAQAAAERFALSDVLVAHRHGRIAVGEPIMMVATAARHRREAFDAADFLMDWLKSRAPFWKREIGAEGPRGWVVAKDTDEAALDRWTNPQ</sequence>
<proteinExistence type="inferred from homology"/>
<protein>
    <recommendedName>
        <fullName evidence="4">Molybdopterin synthase catalytic subunit</fullName>
        <ecNumber evidence="3">2.8.1.12</ecNumber>
    </recommendedName>
    <alternativeName>
        <fullName evidence="10">MPT synthase subunit 2</fullName>
    </alternativeName>
    <alternativeName>
        <fullName evidence="8">Molybdenum cofactor biosynthesis protein E</fullName>
    </alternativeName>
    <alternativeName>
        <fullName evidence="9">Molybdopterin-converting factor large subunit</fullName>
    </alternativeName>
    <alternativeName>
        <fullName evidence="11">Molybdopterin-converting factor subunit 2</fullName>
    </alternativeName>
</protein>
<organism evidence="13 14">
    <name type="scientific">Paracoccus alkenifer</name>
    <dbReference type="NCBI Taxonomy" id="65735"/>
    <lineage>
        <taxon>Bacteria</taxon>
        <taxon>Pseudomonadati</taxon>
        <taxon>Pseudomonadota</taxon>
        <taxon>Alphaproteobacteria</taxon>
        <taxon>Rhodobacterales</taxon>
        <taxon>Paracoccaceae</taxon>
        <taxon>Paracoccus</taxon>
    </lineage>
</organism>
<keyword evidence="5" id="KW-0501">Molybdenum cofactor biosynthesis</keyword>
<evidence type="ECO:0000313" key="14">
    <source>
        <dbReference type="Proteomes" id="UP000199125"/>
    </source>
</evidence>
<evidence type="ECO:0000256" key="9">
    <source>
        <dbReference type="ARBA" id="ARBA00030407"/>
    </source>
</evidence>
<dbReference type="CDD" id="cd00756">
    <property type="entry name" value="MoaE"/>
    <property type="match status" value="1"/>
</dbReference>
<evidence type="ECO:0000256" key="6">
    <source>
        <dbReference type="ARBA" id="ARBA00025448"/>
    </source>
</evidence>
<keyword evidence="14" id="KW-1185">Reference proteome</keyword>
<dbReference type="GO" id="GO:0030366">
    <property type="term" value="F:molybdopterin synthase activity"/>
    <property type="evidence" value="ECO:0007669"/>
    <property type="project" value="UniProtKB-EC"/>
</dbReference>
<dbReference type="AlphaFoldDB" id="A0A1H6M785"/>
<dbReference type="STRING" id="65735.SAMN04488075_1991"/>
<dbReference type="Gene3D" id="3.90.1170.40">
    <property type="entry name" value="Molybdopterin biosynthesis MoaE subunit"/>
    <property type="match status" value="1"/>
</dbReference>
<dbReference type="UniPathway" id="UPA00344"/>
<dbReference type="Proteomes" id="UP000199125">
    <property type="component" value="Unassembled WGS sequence"/>
</dbReference>
<evidence type="ECO:0000256" key="7">
    <source>
        <dbReference type="ARBA" id="ARBA00026066"/>
    </source>
</evidence>
<comment type="subunit">
    <text evidence="7">Heterotetramer of 2 MoaD subunits and 2 MoaE subunits. Also stable as homodimer. The enzyme changes between these two forms during catalysis.</text>
</comment>
<comment type="catalytic activity">
    <reaction evidence="12">
        <text>2 [molybdopterin-synthase sulfur-carrier protein]-C-terminal-Gly-aminoethanethioate + cyclic pyranopterin phosphate + H2O = molybdopterin + 2 [molybdopterin-synthase sulfur-carrier protein]-C-terminal Gly-Gly + 2 H(+)</text>
        <dbReference type="Rhea" id="RHEA:26333"/>
        <dbReference type="Rhea" id="RHEA-COMP:12202"/>
        <dbReference type="Rhea" id="RHEA-COMP:19907"/>
        <dbReference type="ChEBI" id="CHEBI:15377"/>
        <dbReference type="ChEBI" id="CHEBI:15378"/>
        <dbReference type="ChEBI" id="CHEBI:58698"/>
        <dbReference type="ChEBI" id="CHEBI:59648"/>
        <dbReference type="ChEBI" id="CHEBI:90778"/>
        <dbReference type="ChEBI" id="CHEBI:232372"/>
        <dbReference type="EC" id="2.8.1.12"/>
    </reaction>
</comment>
<dbReference type="InterPro" id="IPR003448">
    <property type="entry name" value="Mopterin_biosynth_MoaE"/>
</dbReference>
<dbReference type="RefSeq" id="WP_090847927.1">
    <property type="nucleotide sequence ID" value="NZ_FNXG01000003.1"/>
</dbReference>
<evidence type="ECO:0000256" key="3">
    <source>
        <dbReference type="ARBA" id="ARBA00011950"/>
    </source>
</evidence>
<dbReference type="GO" id="GO:0006777">
    <property type="term" value="P:Mo-molybdopterin cofactor biosynthetic process"/>
    <property type="evidence" value="ECO:0007669"/>
    <property type="project" value="UniProtKB-KW"/>
</dbReference>
<comment type="pathway">
    <text evidence="1">Cofactor biosynthesis; molybdopterin biosynthesis.</text>
</comment>
<gene>
    <name evidence="13" type="ORF">SAMN04488075_1991</name>
</gene>
<evidence type="ECO:0000256" key="10">
    <source>
        <dbReference type="ARBA" id="ARBA00030781"/>
    </source>
</evidence>
<evidence type="ECO:0000256" key="2">
    <source>
        <dbReference type="ARBA" id="ARBA00005426"/>
    </source>
</evidence>
<name>A0A1H6M785_9RHOB</name>
<accession>A0A1H6M785</accession>
<dbReference type="EMBL" id="FNXG01000003">
    <property type="protein sequence ID" value="SEH97216.1"/>
    <property type="molecule type" value="Genomic_DNA"/>
</dbReference>
<comment type="similarity">
    <text evidence="2">Belongs to the MoaE family.</text>
</comment>
<dbReference type="EC" id="2.8.1.12" evidence="3"/>
<dbReference type="PANTHER" id="PTHR23404">
    <property type="entry name" value="MOLYBDOPTERIN SYNTHASE RELATED"/>
    <property type="match status" value="1"/>
</dbReference>
<comment type="function">
    <text evidence="6">Converts molybdopterin precursor Z into molybdopterin. This requires the incorporation of two sulfur atoms into precursor Z to generate a dithiolene group. The sulfur is provided by MoaD.</text>
</comment>
<evidence type="ECO:0000256" key="11">
    <source>
        <dbReference type="ARBA" id="ARBA00032474"/>
    </source>
</evidence>
<evidence type="ECO:0000313" key="13">
    <source>
        <dbReference type="EMBL" id="SEH97216.1"/>
    </source>
</evidence>
<reference evidence="14" key="1">
    <citation type="submission" date="2016-10" db="EMBL/GenBank/DDBJ databases">
        <authorList>
            <person name="Varghese N."/>
            <person name="Submissions S."/>
        </authorList>
    </citation>
    <scope>NUCLEOTIDE SEQUENCE [LARGE SCALE GENOMIC DNA]</scope>
    <source>
        <strain evidence="14">DSM 11593</strain>
    </source>
</reference>
<evidence type="ECO:0000256" key="12">
    <source>
        <dbReference type="ARBA" id="ARBA00049878"/>
    </source>
</evidence>
<evidence type="ECO:0000256" key="4">
    <source>
        <dbReference type="ARBA" id="ARBA00013858"/>
    </source>
</evidence>
<evidence type="ECO:0000256" key="5">
    <source>
        <dbReference type="ARBA" id="ARBA00023150"/>
    </source>
</evidence>
<evidence type="ECO:0000256" key="1">
    <source>
        <dbReference type="ARBA" id="ARBA00005046"/>
    </source>
</evidence>
<dbReference type="Pfam" id="PF02391">
    <property type="entry name" value="MoaE"/>
    <property type="match status" value="1"/>
</dbReference>